<evidence type="ECO:0000313" key="1">
    <source>
        <dbReference type="EMBL" id="PIZ95451.1"/>
    </source>
</evidence>
<dbReference type="SUPFAM" id="SSF54001">
    <property type="entry name" value="Cysteine proteinases"/>
    <property type="match status" value="1"/>
</dbReference>
<dbReference type="InterPro" id="IPR038765">
    <property type="entry name" value="Papain-like_cys_pep_sf"/>
</dbReference>
<organism evidence="1 2">
    <name type="scientific">Candidatus Magasanikbacteria bacterium CG_4_10_14_0_2_um_filter_37_12</name>
    <dbReference type="NCBI Taxonomy" id="1974637"/>
    <lineage>
        <taxon>Bacteria</taxon>
        <taxon>Candidatus Magasanikiibacteriota</taxon>
    </lineage>
</organism>
<dbReference type="AlphaFoldDB" id="A0A2M7V9E9"/>
<dbReference type="Gene3D" id="3.90.1720.10">
    <property type="entry name" value="endopeptidase domain like (from Nostoc punctiforme)"/>
    <property type="match status" value="1"/>
</dbReference>
<dbReference type="Proteomes" id="UP000228568">
    <property type="component" value="Unassembled WGS sequence"/>
</dbReference>
<dbReference type="Pfam" id="PF05708">
    <property type="entry name" value="Peptidase_C92"/>
    <property type="match status" value="1"/>
</dbReference>
<protein>
    <submittedName>
        <fullName evidence="1">Uncharacterized protein</fullName>
    </submittedName>
</protein>
<reference evidence="2" key="1">
    <citation type="submission" date="2017-09" db="EMBL/GenBank/DDBJ databases">
        <title>Depth-based differentiation of microbial function through sediment-hosted aquifers and enrichment of novel symbionts in the deep terrestrial subsurface.</title>
        <authorList>
            <person name="Probst A.J."/>
            <person name="Ladd B."/>
            <person name="Jarett J.K."/>
            <person name="Geller-Mcgrath D.E."/>
            <person name="Sieber C.M.K."/>
            <person name="Emerson J.B."/>
            <person name="Anantharaman K."/>
            <person name="Thomas B.C."/>
            <person name="Malmstrom R."/>
            <person name="Stieglmeier M."/>
            <person name="Klingl A."/>
            <person name="Woyke T."/>
            <person name="Ryan C.M."/>
            <person name="Banfield J.F."/>
        </authorList>
    </citation>
    <scope>NUCLEOTIDE SEQUENCE [LARGE SCALE GENOMIC DNA]</scope>
</reference>
<name>A0A2M7V9E9_9BACT</name>
<evidence type="ECO:0000313" key="2">
    <source>
        <dbReference type="Proteomes" id="UP000228568"/>
    </source>
</evidence>
<accession>A0A2M7V9E9</accession>
<comment type="caution">
    <text evidence="1">The sequence shown here is derived from an EMBL/GenBank/DDBJ whole genome shotgun (WGS) entry which is preliminary data.</text>
</comment>
<gene>
    <name evidence="1" type="ORF">COX81_00840</name>
</gene>
<proteinExistence type="predicted"/>
<sequence>MSADYHIIKNFKANSSIAKKIFANIIFLFSNIKIKYHDNLLNYSDYKKVIKILRRGDIVVTGCLKYASSIFIPGPVTHSILYISKKRMIHAVADGVSTITIKEIFRTYDTLAVLRPNIKRENKRKVIYQAIGFAKKQLGIPFNFDFRPRQGEFFCTQLIDKAYKKAGFDIGASNSEKQKDILDQNLWKIKDVIYPVDLTQAKNLDLVFLSHNLTKNKKGNITIIENF</sequence>
<dbReference type="EMBL" id="PFPK01000011">
    <property type="protein sequence ID" value="PIZ95451.1"/>
    <property type="molecule type" value="Genomic_DNA"/>
</dbReference>
<dbReference type="InterPro" id="IPR024453">
    <property type="entry name" value="Peptidase_C92"/>
</dbReference>